<sequence>MKLRKRLASSAAALGLATAGVVGVGATAVPASATAHSDTTSAAPVSSMVATQAPVKHVNGSPNPKAAFRALSNKVQTTSAHQKAILGGLTVRYEKVSLVSLPAATRAALRRRRRT</sequence>
<organism evidence="2 3">
    <name type="scientific">Streptomyces roseochromogenus subsp. oscitans DS 12.976</name>
    <dbReference type="NCBI Taxonomy" id="1352936"/>
    <lineage>
        <taxon>Bacteria</taxon>
        <taxon>Bacillati</taxon>
        <taxon>Actinomycetota</taxon>
        <taxon>Actinomycetes</taxon>
        <taxon>Kitasatosporales</taxon>
        <taxon>Streptomycetaceae</taxon>
        <taxon>Streptomyces</taxon>
    </lineage>
</organism>
<keyword evidence="3" id="KW-1185">Reference proteome</keyword>
<evidence type="ECO:0000256" key="1">
    <source>
        <dbReference type="SAM" id="SignalP"/>
    </source>
</evidence>
<reference evidence="2 3" key="1">
    <citation type="journal article" date="2014" name="Genome Announc.">
        <title>Draft Genome Sequence of Streptomyces roseochromogenes subsp. oscitans DS 12.976, Producer of the Aminocoumarin Antibiotic Clorobiocin.</title>
        <authorList>
            <person name="Ruckert C."/>
            <person name="Kalinowski J."/>
            <person name="Heide L."/>
            <person name="Apel A.K."/>
        </authorList>
    </citation>
    <scope>NUCLEOTIDE SEQUENCE [LARGE SCALE GENOMIC DNA]</scope>
    <source>
        <strain evidence="2 3">DS 12.976</strain>
    </source>
</reference>
<dbReference type="EMBL" id="AWQX01000050">
    <property type="protein sequence ID" value="EST35492.1"/>
    <property type="molecule type" value="Genomic_DNA"/>
</dbReference>
<accession>V6KTM7</accession>
<dbReference type="HOGENOM" id="CLU_2107677_0_0_11"/>
<comment type="caution">
    <text evidence="2">The sequence shown here is derived from an EMBL/GenBank/DDBJ whole genome shotgun (WGS) entry which is preliminary data.</text>
</comment>
<feature type="chain" id="PRO_5004748517" evidence="1">
    <location>
        <begin position="34"/>
        <end position="115"/>
    </location>
</feature>
<dbReference type="AlphaFoldDB" id="V6KTM7"/>
<evidence type="ECO:0000313" key="3">
    <source>
        <dbReference type="Proteomes" id="UP000017984"/>
    </source>
</evidence>
<evidence type="ECO:0000313" key="2">
    <source>
        <dbReference type="EMBL" id="EST35492.1"/>
    </source>
</evidence>
<dbReference type="Proteomes" id="UP000017984">
    <property type="component" value="Chromosome"/>
</dbReference>
<gene>
    <name evidence="2" type="ORF">M878_05375</name>
</gene>
<proteinExistence type="predicted"/>
<dbReference type="RefSeq" id="WP_023545077.1">
    <property type="nucleotide sequence ID" value="NZ_CM002285.1"/>
</dbReference>
<keyword evidence="1" id="KW-0732">Signal</keyword>
<protein>
    <submittedName>
        <fullName evidence="2">Uncharacterized protein</fullName>
    </submittedName>
</protein>
<feature type="signal peptide" evidence="1">
    <location>
        <begin position="1"/>
        <end position="33"/>
    </location>
</feature>
<name>V6KTM7_STRRC</name>